<dbReference type="SMART" id="SM00184">
    <property type="entry name" value="RING"/>
    <property type="match status" value="1"/>
</dbReference>
<evidence type="ECO:0000313" key="3">
    <source>
        <dbReference type="EMBL" id="TNV72919.1"/>
    </source>
</evidence>
<dbReference type="OrthoDB" id="10261999at2759"/>
<comment type="caution">
    <text evidence="3">The sequence shown here is derived from an EMBL/GenBank/DDBJ whole genome shotgun (WGS) entry which is preliminary data.</text>
</comment>
<dbReference type="InterPro" id="IPR045194">
    <property type="entry name" value="MGRN1/RNF157-like"/>
</dbReference>
<keyword evidence="1" id="KW-0862">Zinc</keyword>
<dbReference type="GO" id="GO:0008270">
    <property type="term" value="F:zinc ion binding"/>
    <property type="evidence" value="ECO:0007669"/>
    <property type="project" value="UniProtKB-KW"/>
</dbReference>
<dbReference type="Gene3D" id="3.30.40.10">
    <property type="entry name" value="Zinc/RING finger domain, C3HC4 (zinc finger)"/>
    <property type="match status" value="1"/>
</dbReference>
<dbReference type="Proteomes" id="UP000785679">
    <property type="component" value="Unassembled WGS sequence"/>
</dbReference>
<gene>
    <name evidence="3" type="ORF">FGO68_gene3994</name>
</gene>
<dbReference type="EMBL" id="RRYP01020461">
    <property type="protein sequence ID" value="TNV72919.1"/>
    <property type="molecule type" value="Genomic_DNA"/>
</dbReference>
<dbReference type="InterPro" id="IPR001841">
    <property type="entry name" value="Znf_RING"/>
</dbReference>
<keyword evidence="1" id="KW-0863">Zinc-finger</keyword>
<proteinExistence type="predicted"/>
<keyword evidence="1" id="KW-0479">Metal-binding</keyword>
<dbReference type="InterPro" id="IPR013083">
    <property type="entry name" value="Znf_RING/FYVE/PHD"/>
</dbReference>
<organism evidence="3 4">
    <name type="scientific">Halteria grandinella</name>
    <dbReference type="NCBI Taxonomy" id="5974"/>
    <lineage>
        <taxon>Eukaryota</taxon>
        <taxon>Sar</taxon>
        <taxon>Alveolata</taxon>
        <taxon>Ciliophora</taxon>
        <taxon>Intramacronucleata</taxon>
        <taxon>Spirotrichea</taxon>
        <taxon>Stichotrichia</taxon>
        <taxon>Sporadotrichida</taxon>
        <taxon>Halteriidae</taxon>
        <taxon>Halteria</taxon>
    </lineage>
</organism>
<dbReference type="GO" id="GO:0061630">
    <property type="term" value="F:ubiquitin protein ligase activity"/>
    <property type="evidence" value="ECO:0007669"/>
    <property type="project" value="UniProtKB-EC"/>
</dbReference>
<dbReference type="PANTHER" id="PTHR22996">
    <property type="entry name" value="MAHOGUNIN"/>
    <property type="match status" value="1"/>
</dbReference>
<keyword evidence="4" id="KW-1185">Reference proteome</keyword>
<reference evidence="3" key="1">
    <citation type="submission" date="2019-06" db="EMBL/GenBank/DDBJ databases">
        <authorList>
            <person name="Zheng W."/>
        </authorList>
    </citation>
    <scope>NUCLEOTIDE SEQUENCE</scope>
    <source>
        <strain evidence="3">QDHG01</strain>
    </source>
</reference>
<dbReference type="PROSITE" id="PS50089">
    <property type="entry name" value="ZF_RING_2"/>
    <property type="match status" value="1"/>
</dbReference>
<dbReference type="SUPFAM" id="SSF57850">
    <property type="entry name" value="RING/U-box"/>
    <property type="match status" value="1"/>
</dbReference>
<dbReference type="AlphaFoldDB" id="A0A8J8SW63"/>
<evidence type="ECO:0000313" key="4">
    <source>
        <dbReference type="Proteomes" id="UP000785679"/>
    </source>
</evidence>
<accession>A0A8J8SW63</accession>
<evidence type="ECO:0000259" key="2">
    <source>
        <dbReference type="PROSITE" id="PS50089"/>
    </source>
</evidence>
<feature type="domain" description="RING-type" evidence="2">
    <location>
        <begin position="64"/>
        <end position="103"/>
    </location>
</feature>
<protein>
    <recommendedName>
        <fullName evidence="2">RING-type domain-containing protein</fullName>
    </recommendedName>
</protein>
<dbReference type="Pfam" id="PF13920">
    <property type="entry name" value="zf-C3HC4_3"/>
    <property type="match status" value="1"/>
</dbReference>
<dbReference type="PANTHER" id="PTHR22996:SF0">
    <property type="entry name" value="RE60872P-RELATED"/>
    <property type="match status" value="1"/>
</dbReference>
<name>A0A8J8SW63_HALGN</name>
<dbReference type="GO" id="GO:0016567">
    <property type="term" value="P:protein ubiquitination"/>
    <property type="evidence" value="ECO:0007669"/>
    <property type="project" value="TreeGrafter"/>
</dbReference>
<evidence type="ECO:0000256" key="1">
    <source>
        <dbReference type="PROSITE-ProRule" id="PRU00175"/>
    </source>
</evidence>
<sequence length="117" mass="13269">MQAENGSDFRQLYYLQFQFQRHAHPSWSLQVLKQKILHHGSLFDLTEAYGLNSSRTDDATSLECVICLCNNKETIAKPCKHVSMCSGCAQVVFNSEKKCPVCRQTISEIIPFQVVTV</sequence>